<evidence type="ECO:0000256" key="2">
    <source>
        <dbReference type="ARBA" id="ARBA00022980"/>
    </source>
</evidence>
<dbReference type="AlphaFoldDB" id="M2MYM4"/>
<proteinExistence type="inferred from homology"/>
<dbReference type="GO" id="GO:0006412">
    <property type="term" value="P:translation"/>
    <property type="evidence" value="ECO:0007669"/>
    <property type="project" value="InterPro"/>
</dbReference>
<name>M2MYM4_BAUPA</name>
<dbReference type="NCBIfam" id="TIGR01030">
    <property type="entry name" value="rpmH_bact"/>
    <property type="match status" value="1"/>
</dbReference>
<dbReference type="Proteomes" id="UP000011761">
    <property type="component" value="Unassembled WGS sequence"/>
</dbReference>
<dbReference type="HOGENOM" id="CLU_2529191_0_0_1"/>
<dbReference type="RefSeq" id="XP_007681526.1">
    <property type="nucleotide sequence ID" value="XM_007683336.1"/>
</dbReference>
<dbReference type="KEGG" id="bcom:BAUCODRAFT_80460"/>
<sequence length="86" mass="9730">IRPTFRAQPSTAPSPISADTPSPSSFQPLSSLLTSLLQVRGAKRDTFNPSHRVRKRRHGFLARLRSRTGRMVLKRRRAKGRNTLSH</sequence>
<dbReference type="GeneID" id="19117348"/>
<dbReference type="EMBL" id="KB445564">
    <property type="protein sequence ID" value="EMC91400.1"/>
    <property type="molecule type" value="Genomic_DNA"/>
</dbReference>
<evidence type="ECO:0000256" key="3">
    <source>
        <dbReference type="ARBA" id="ARBA00023274"/>
    </source>
</evidence>
<dbReference type="FunFam" id="1.10.287.3980:FF:000001">
    <property type="entry name" value="Mitochondrial ribosomal protein L34"/>
    <property type="match status" value="1"/>
</dbReference>
<feature type="non-terminal residue" evidence="6">
    <location>
        <position position="1"/>
    </location>
</feature>
<comment type="similarity">
    <text evidence="1">Belongs to the bacterial ribosomal protein bL34 family.</text>
</comment>
<evidence type="ECO:0000313" key="7">
    <source>
        <dbReference type="Proteomes" id="UP000011761"/>
    </source>
</evidence>
<evidence type="ECO:0000256" key="4">
    <source>
        <dbReference type="ARBA" id="ARBA00035274"/>
    </source>
</evidence>
<dbReference type="STRING" id="717646.M2MYM4"/>
<protein>
    <recommendedName>
        <fullName evidence="4">Large ribosomal subunit protein bL34m</fullName>
    </recommendedName>
</protein>
<feature type="compositionally biased region" description="Polar residues" evidence="5">
    <location>
        <begin position="7"/>
        <end position="19"/>
    </location>
</feature>
<dbReference type="Pfam" id="PF00468">
    <property type="entry name" value="Ribosomal_L34"/>
    <property type="match status" value="1"/>
</dbReference>
<keyword evidence="7" id="KW-1185">Reference proteome</keyword>
<dbReference type="HAMAP" id="MF_00391">
    <property type="entry name" value="Ribosomal_bL34"/>
    <property type="match status" value="1"/>
</dbReference>
<keyword evidence="3" id="KW-0687">Ribonucleoprotein</keyword>
<dbReference type="GO" id="GO:0005762">
    <property type="term" value="C:mitochondrial large ribosomal subunit"/>
    <property type="evidence" value="ECO:0007669"/>
    <property type="project" value="TreeGrafter"/>
</dbReference>
<dbReference type="OrthoDB" id="431691at2759"/>
<dbReference type="eggNOG" id="ENOG502S8P5">
    <property type="taxonomic scope" value="Eukaryota"/>
</dbReference>
<evidence type="ECO:0000256" key="5">
    <source>
        <dbReference type="SAM" id="MobiDB-lite"/>
    </source>
</evidence>
<reference evidence="6 7" key="1">
    <citation type="journal article" date="2012" name="PLoS Pathog.">
        <title>Diverse lifestyles and strategies of plant pathogenesis encoded in the genomes of eighteen Dothideomycetes fungi.</title>
        <authorList>
            <person name="Ohm R.A."/>
            <person name="Feau N."/>
            <person name="Henrissat B."/>
            <person name="Schoch C.L."/>
            <person name="Horwitz B.A."/>
            <person name="Barry K.W."/>
            <person name="Condon B.J."/>
            <person name="Copeland A.C."/>
            <person name="Dhillon B."/>
            <person name="Glaser F."/>
            <person name="Hesse C.N."/>
            <person name="Kosti I."/>
            <person name="LaButti K."/>
            <person name="Lindquist E.A."/>
            <person name="Lucas S."/>
            <person name="Salamov A.A."/>
            <person name="Bradshaw R.E."/>
            <person name="Ciuffetti L."/>
            <person name="Hamelin R.C."/>
            <person name="Kema G.H.J."/>
            <person name="Lawrence C."/>
            <person name="Scott J.A."/>
            <person name="Spatafora J.W."/>
            <person name="Turgeon B.G."/>
            <person name="de Wit P.J.G.M."/>
            <person name="Zhong S."/>
            <person name="Goodwin S.B."/>
            <person name="Grigoriev I.V."/>
        </authorList>
    </citation>
    <scope>NUCLEOTIDE SEQUENCE [LARGE SCALE GENOMIC DNA]</scope>
    <source>
        <strain evidence="6 7">UAMH 10762</strain>
    </source>
</reference>
<evidence type="ECO:0000313" key="6">
    <source>
        <dbReference type="EMBL" id="EMC91400.1"/>
    </source>
</evidence>
<dbReference type="PANTHER" id="PTHR14503">
    <property type="entry name" value="MITOCHONDRIAL RIBOSOMAL PROTEIN 34 FAMILY MEMBER"/>
    <property type="match status" value="1"/>
</dbReference>
<gene>
    <name evidence="6" type="ORF">BAUCODRAFT_80460</name>
</gene>
<feature type="region of interest" description="Disordered" evidence="5">
    <location>
        <begin position="1"/>
        <end position="27"/>
    </location>
</feature>
<organism evidence="6 7">
    <name type="scientific">Baudoinia panamericana (strain UAMH 10762)</name>
    <name type="common">Angels' share fungus</name>
    <name type="synonym">Baudoinia compniacensis (strain UAMH 10762)</name>
    <dbReference type="NCBI Taxonomy" id="717646"/>
    <lineage>
        <taxon>Eukaryota</taxon>
        <taxon>Fungi</taxon>
        <taxon>Dikarya</taxon>
        <taxon>Ascomycota</taxon>
        <taxon>Pezizomycotina</taxon>
        <taxon>Dothideomycetes</taxon>
        <taxon>Dothideomycetidae</taxon>
        <taxon>Mycosphaerellales</taxon>
        <taxon>Teratosphaeriaceae</taxon>
        <taxon>Baudoinia</taxon>
    </lineage>
</organism>
<accession>M2MYM4</accession>
<dbReference type="PANTHER" id="PTHR14503:SF4">
    <property type="entry name" value="LARGE RIBOSOMAL SUBUNIT PROTEIN BL34M"/>
    <property type="match status" value="1"/>
</dbReference>
<dbReference type="InterPro" id="IPR000271">
    <property type="entry name" value="Ribosomal_bL34"/>
</dbReference>
<dbReference type="Gene3D" id="1.10.287.3980">
    <property type="match status" value="1"/>
</dbReference>
<dbReference type="GO" id="GO:0003735">
    <property type="term" value="F:structural constituent of ribosome"/>
    <property type="evidence" value="ECO:0007669"/>
    <property type="project" value="InterPro"/>
</dbReference>
<evidence type="ECO:0000256" key="1">
    <source>
        <dbReference type="ARBA" id="ARBA00010111"/>
    </source>
</evidence>
<keyword evidence="2" id="KW-0689">Ribosomal protein</keyword>